<evidence type="ECO:0000256" key="3">
    <source>
        <dbReference type="ARBA" id="ARBA00022771"/>
    </source>
</evidence>
<evidence type="ECO:0000313" key="12">
    <source>
        <dbReference type="Proteomes" id="UP000038010"/>
    </source>
</evidence>
<dbReference type="PANTHER" id="PTHR46179">
    <property type="entry name" value="ZINC FINGER PROTEIN"/>
    <property type="match status" value="1"/>
</dbReference>
<dbReference type="AlphaFoldDB" id="A0A0N1HWX5"/>
<evidence type="ECO:0000256" key="6">
    <source>
        <dbReference type="ARBA" id="ARBA00023163"/>
    </source>
</evidence>
<dbReference type="Gene3D" id="3.30.160.60">
    <property type="entry name" value="Classic Zinc Finger"/>
    <property type="match status" value="2"/>
</dbReference>
<keyword evidence="5" id="KW-0805">Transcription regulation</keyword>
<keyword evidence="2" id="KW-0479">Metal-binding</keyword>
<reference evidence="11 12" key="1">
    <citation type="submission" date="2015-06" db="EMBL/GenBank/DDBJ databases">
        <title>Draft genome of the ant-associated black yeast Phialophora attae CBS 131958.</title>
        <authorList>
            <person name="Moreno L.F."/>
            <person name="Stielow B.J."/>
            <person name="de Hoog S."/>
            <person name="Vicente V.A."/>
            <person name="Weiss V.A."/>
            <person name="de Vries M."/>
            <person name="Cruz L.M."/>
            <person name="Souza E.M."/>
        </authorList>
    </citation>
    <scope>NUCLEOTIDE SEQUENCE [LARGE SCALE GENOMIC DNA]</scope>
    <source>
        <strain evidence="11 12">CBS 131958</strain>
    </source>
</reference>
<comment type="caution">
    <text evidence="11">The sequence shown here is derived from an EMBL/GenBank/DDBJ whole genome shotgun (WGS) entry which is preliminary data.</text>
</comment>
<keyword evidence="3 8" id="KW-0863">Zinc-finger</keyword>
<protein>
    <recommendedName>
        <fullName evidence="10">C2H2-type domain-containing protein</fullName>
    </recommendedName>
</protein>
<evidence type="ECO:0000259" key="10">
    <source>
        <dbReference type="PROSITE" id="PS50157"/>
    </source>
</evidence>
<dbReference type="GO" id="GO:0006357">
    <property type="term" value="P:regulation of transcription by RNA polymerase II"/>
    <property type="evidence" value="ECO:0007669"/>
    <property type="project" value="TreeGrafter"/>
</dbReference>
<dbReference type="Proteomes" id="UP000038010">
    <property type="component" value="Unassembled WGS sequence"/>
</dbReference>
<keyword evidence="4" id="KW-0862">Zinc</keyword>
<gene>
    <name evidence="11" type="ORF">AB675_2651</name>
</gene>
<evidence type="ECO:0000256" key="5">
    <source>
        <dbReference type="ARBA" id="ARBA00023015"/>
    </source>
</evidence>
<dbReference type="STRING" id="1664694.A0A0N1HWX5"/>
<dbReference type="VEuPathDB" id="FungiDB:AB675_2651"/>
<dbReference type="GO" id="GO:0008270">
    <property type="term" value="F:zinc ion binding"/>
    <property type="evidence" value="ECO:0007669"/>
    <property type="project" value="UniProtKB-KW"/>
</dbReference>
<evidence type="ECO:0000256" key="8">
    <source>
        <dbReference type="PROSITE-ProRule" id="PRU00042"/>
    </source>
</evidence>
<organism evidence="11 12">
    <name type="scientific">Cyphellophora attinorum</name>
    <dbReference type="NCBI Taxonomy" id="1664694"/>
    <lineage>
        <taxon>Eukaryota</taxon>
        <taxon>Fungi</taxon>
        <taxon>Dikarya</taxon>
        <taxon>Ascomycota</taxon>
        <taxon>Pezizomycotina</taxon>
        <taxon>Eurotiomycetes</taxon>
        <taxon>Chaetothyriomycetidae</taxon>
        <taxon>Chaetothyriales</taxon>
        <taxon>Cyphellophoraceae</taxon>
        <taxon>Cyphellophora</taxon>
    </lineage>
</organism>
<feature type="domain" description="C2H2-type" evidence="10">
    <location>
        <begin position="212"/>
        <end position="236"/>
    </location>
</feature>
<keyword evidence="12" id="KW-1185">Reference proteome</keyword>
<dbReference type="InterPro" id="IPR013087">
    <property type="entry name" value="Znf_C2H2_type"/>
</dbReference>
<dbReference type="SMART" id="SM00355">
    <property type="entry name" value="ZnF_C2H2"/>
    <property type="match status" value="5"/>
</dbReference>
<evidence type="ECO:0000256" key="2">
    <source>
        <dbReference type="ARBA" id="ARBA00022723"/>
    </source>
</evidence>
<dbReference type="GeneID" id="28734521"/>
<feature type="region of interest" description="Disordered" evidence="9">
    <location>
        <begin position="331"/>
        <end position="411"/>
    </location>
</feature>
<dbReference type="OrthoDB" id="6077919at2759"/>
<keyword evidence="6" id="KW-0804">Transcription</keyword>
<dbReference type="PROSITE" id="PS50157">
    <property type="entry name" value="ZINC_FINGER_C2H2_2"/>
    <property type="match status" value="2"/>
</dbReference>
<evidence type="ECO:0000256" key="4">
    <source>
        <dbReference type="ARBA" id="ARBA00022833"/>
    </source>
</evidence>
<dbReference type="EMBL" id="LFJN01000002">
    <property type="protein sequence ID" value="KPI44872.1"/>
    <property type="molecule type" value="Genomic_DNA"/>
</dbReference>
<dbReference type="PROSITE" id="PS00028">
    <property type="entry name" value="ZINC_FINGER_C2H2_1"/>
    <property type="match status" value="2"/>
</dbReference>
<evidence type="ECO:0000256" key="1">
    <source>
        <dbReference type="ARBA" id="ARBA00004123"/>
    </source>
</evidence>
<evidence type="ECO:0000313" key="11">
    <source>
        <dbReference type="EMBL" id="KPI44872.1"/>
    </source>
</evidence>
<proteinExistence type="predicted"/>
<feature type="compositionally biased region" description="Basic and acidic residues" evidence="9">
    <location>
        <begin position="331"/>
        <end position="347"/>
    </location>
</feature>
<dbReference type="PANTHER" id="PTHR46179:SF13">
    <property type="entry name" value="C2H2-TYPE DOMAIN-CONTAINING PROTEIN"/>
    <property type="match status" value="1"/>
</dbReference>
<evidence type="ECO:0000256" key="7">
    <source>
        <dbReference type="ARBA" id="ARBA00023242"/>
    </source>
</evidence>
<dbReference type="Pfam" id="PF00096">
    <property type="entry name" value="zf-C2H2"/>
    <property type="match status" value="2"/>
</dbReference>
<keyword evidence="7" id="KW-0539">Nucleus</keyword>
<accession>A0A0N1HWX5</accession>
<name>A0A0N1HWX5_9EURO</name>
<feature type="domain" description="C2H2-type" evidence="10">
    <location>
        <begin position="609"/>
        <end position="633"/>
    </location>
</feature>
<sequence>MEEDSFFDQFGYRSQFSTMDDMQEAGIGAGDIEAELNAQPLAGYMPGHSAVPQETSTPYEPRATFNTWDIDLSPDQQFHDNVGTHYALSAGSIDVNLRGTIPTPSVHSTPYDRIHGMVNLHQSQARPTQAFMLPPTTSLRPPNATRDSGYVSRTINHDAYSYDRGSSRSLYRDDSHLGAASIPDTATVLSDDSMSQQAGQDQSARSATVGQQRCSWVDCGKVFPNSSSLKKHIASHKKAFNCSVVGCPRHIAGQGFANDNDRQRHLQTAHHINLKEVYFCAWQGCNVFNPRKDNFTDHLLRVHKIEKGSEQCIRLCKDSVKPWASVAQVDRELLSMPRDKRRNEKSEMSSSSGQKRRQTSRPVVEDSPTATKRSRVDKQEPPDEASLGPSMRASTDLPMPHEAAEQTQQAGGQFDQLSVASYPHLEPIPSMQESPLLPFPPHLFPEDQQHWAESQQPHLQWMAPHMAQDNPAYFTEQYQSLEHHHHGQHARVSQDETLDMSHAYPAFVRRQFTSSQVPQIRDSIPSGEPAPAEPQIDIVSQVSHTLGQHQQLTSLTIRRTYPIVPNFPQQAHSLPSRLVGRGSPAYSVVEYEQYSEADVTESGVGNGSYRCPFEGCGKIFPQQSKLSKHTARHDRPFKCMWDDCCHNRNAQHQKNVSNPESSNGLGWYSSGSKSDLMRHEDSVHVKTAEVLDCFRCTKSNMHYMEDGQMCQQLFTSSAESYATHLRACIAPAIDLENAVWQAFIPANFNGRFWCGFCDDIVDNKTPSDVGTQSLEKQQKTRLEERHGHIRDHYRGSNPPQMGSWKYLNAEGRTKFEVDLERTAMLQTRVQMQRRSQEQQ</sequence>
<dbReference type="InterPro" id="IPR051061">
    <property type="entry name" value="Zinc_finger_trans_reg"/>
</dbReference>
<dbReference type="RefSeq" id="XP_018004835.1">
    <property type="nucleotide sequence ID" value="XM_018142641.1"/>
</dbReference>
<evidence type="ECO:0000256" key="9">
    <source>
        <dbReference type="SAM" id="MobiDB-lite"/>
    </source>
</evidence>
<comment type="subcellular location">
    <subcellularLocation>
        <location evidence="1">Nucleus</location>
    </subcellularLocation>
</comment>
<dbReference type="GO" id="GO:0005634">
    <property type="term" value="C:nucleus"/>
    <property type="evidence" value="ECO:0007669"/>
    <property type="project" value="UniProtKB-SubCell"/>
</dbReference>